<dbReference type="SMART" id="SM00490">
    <property type="entry name" value="HELICc"/>
    <property type="match status" value="1"/>
</dbReference>
<dbReference type="Proteomes" id="UP000199300">
    <property type="component" value="Unassembled WGS sequence"/>
</dbReference>
<dbReference type="PROSITE" id="PS50966">
    <property type="entry name" value="ZF_SWIM"/>
    <property type="match status" value="1"/>
</dbReference>
<sequence length="1078" mass="123551">MTIFTRTAINEAFSTTIYKRGLTYYRQDRVVDLQHKVLEKQWSAYVLGSKEYHVEIDGKKPLENHFCDCPAFAQYDECKHIVAVLLEICDELDEMKREEDEWFNEGRSVDFFENPVDRTEQLIDLFAEVPATLPQQTIAQPNRQWLTVEYTLQTNIQADYLNLLAIELKVGVERTYVVKNIYDFLTACLEQRSFYFTSKFTYEPMLHQFKAEDEQIITQLINALQQERFYAQAGHSLSGYHRGVVLSSTVADTILPQLAKLRCSVTDRSYSANVQLKWLEEASPYQFDLTKGQLHYEIDLQALIAYPYFENYGYVVANTTIYKLTHAQQPHARELVRFASQLYSPILEVKQEQMNRFLSHVMPRLEKVGGVTVAPSIARNIVSQKRESNVYLDYLDQQLVARIEHCYGEQVFNAMDKQVQLSDHRFLIRDVDNEAMIMSVFEQAAFHYNGASLYLEDEEEMFSFFYQSLPLIEGVATVFMTDAAKGLIIEERHYPTIATDYNASNQLLDVSFDFSMIADEEITDLLRSLTEKRRYHRLNSGAFVPLEQVAYSAIGELIETFDFSEEAIKQGKLSLPAYRSVQLDEIANSSEKVKYNQGFRKLLQELRNPTAQSYALPHGLQADLRDYQYDGFQWFSSLSSYCFGGILADDMGLGKTVQAITYILSEWEQGNHVLAHPALIVAPASLVYNWLRELERFAPSLNVGLLYGGKAEREHAVTMLTQKDVWITSYPLVRQDSALYQDQTFSILILDEAQALKNDTTKITKAVTRLQAARRFALSGTPIENALTELWSLFQVIMPGLFPAKRTFKGLSHEQIAKMSRPFILRRLKQDVLKELPDRVDTVQHSELTKEQKQVYLAYLARIQEEAASALSTDGFQKSRMKILAGLTRLRQICCHPSLFIENYAGTSGKLDHLMEMIENALENNQRLLIFSQFSSMLKIIQTALAQKGLTAFYLDGQTPSQERVNMADRFNQGEHDLFLISLKAGGTGLNLTGADMVILYDLWWNPAVEEQAAGRAHRMGQKKVVQVHRLIAEGTIEEKIHQLQERKRELIQTIIQPGETNVSSLSEQDIRELLSLS</sequence>
<proteinExistence type="predicted"/>
<dbReference type="InterPro" id="IPR001650">
    <property type="entry name" value="Helicase_C-like"/>
</dbReference>
<dbReference type="Gene3D" id="3.40.50.10810">
    <property type="entry name" value="Tandem AAA-ATPase domain"/>
    <property type="match status" value="1"/>
</dbReference>
<keyword evidence="2" id="KW-0863">Zinc-finger</keyword>
<evidence type="ECO:0000313" key="7">
    <source>
        <dbReference type="Proteomes" id="UP000199300"/>
    </source>
</evidence>
<dbReference type="GO" id="GO:0008270">
    <property type="term" value="F:zinc ion binding"/>
    <property type="evidence" value="ECO:0007669"/>
    <property type="project" value="UniProtKB-KW"/>
</dbReference>
<dbReference type="RefSeq" id="WP_091497053.1">
    <property type="nucleotide sequence ID" value="NZ_FODJ01000005.1"/>
</dbReference>
<dbReference type="OrthoDB" id="9760715at2"/>
<feature type="domain" description="Helicase C-terminal" evidence="5">
    <location>
        <begin position="910"/>
        <end position="1067"/>
    </location>
</feature>
<dbReference type="Pfam" id="PF04434">
    <property type="entry name" value="SWIM"/>
    <property type="match status" value="1"/>
</dbReference>
<dbReference type="GO" id="GO:0016787">
    <property type="term" value="F:hydrolase activity"/>
    <property type="evidence" value="ECO:0007669"/>
    <property type="project" value="UniProtKB-KW"/>
</dbReference>
<evidence type="ECO:0000259" key="4">
    <source>
        <dbReference type="PROSITE" id="PS51192"/>
    </source>
</evidence>
<name>A0A1H8N8Q7_9BACI</name>
<dbReference type="InterPro" id="IPR049730">
    <property type="entry name" value="SNF2/RAD54-like_C"/>
</dbReference>
<dbReference type="STRING" id="872970.SAMN04488134_105165"/>
<keyword evidence="6" id="KW-0347">Helicase</keyword>
<evidence type="ECO:0000259" key="3">
    <source>
        <dbReference type="PROSITE" id="PS50966"/>
    </source>
</evidence>
<dbReference type="AlphaFoldDB" id="A0A1H8N8Q7"/>
<keyword evidence="6" id="KW-0547">Nucleotide-binding</keyword>
<accession>A0A1H8N8Q7</accession>
<dbReference type="PANTHER" id="PTHR10799">
    <property type="entry name" value="SNF2/RAD54 HELICASE FAMILY"/>
    <property type="match status" value="1"/>
</dbReference>
<dbReference type="InterPro" id="IPR038718">
    <property type="entry name" value="SNF2-like_sf"/>
</dbReference>
<dbReference type="PROSITE" id="PS51192">
    <property type="entry name" value="HELICASE_ATP_BIND_1"/>
    <property type="match status" value="1"/>
</dbReference>
<dbReference type="SMART" id="SM00487">
    <property type="entry name" value="DEXDc"/>
    <property type="match status" value="1"/>
</dbReference>
<feature type="domain" description="Helicase ATP-binding" evidence="4">
    <location>
        <begin position="636"/>
        <end position="800"/>
    </location>
</feature>
<protein>
    <submittedName>
        <fullName evidence="6">Superfamily II DNA or RNA helicase, SNF2 family</fullName>
    </submittedName>
</protein>
<reference evidence="6 7" key="1">
    <citation type="submission" date="2016-10" db="EMBL/GenBank/DDBJ databases">
        <authorList>
            <person name="de Groot N.N."/>
        </authorList>
    </citation>
    <scope>NUCLEOTIDE SEQUENCE [LARGE SCALE GENOMIC DNA]</scope>
    <source>
        <strain evidence="6 7">CGMCC 1.10434</strain>
    </source>
</reference>
<dbReference type="InterPro" id="IPR013663">
    <property type="entry name" value="Helicase_SWF/SNF/SWI_bac"/>
</dbReference>
<gene>
    <name evidence="6" type="ORF">SAMN04488134_105165</name>
</gene>
<dbReference type="Pfam" id="PF08455">
    <property type="entry name" value="SNF2_assoc"/>
    <property type="match status" value="1"/>
</dbReference>
<keyword evidence="2" id="KW-0862">Zinc</keyword>
<dbReference type="EMBL" id="FODJ01000005">
    <property type="protein sequence ID" value="SEO25942.1"/>
    <property type="molecule type" value="Genomic_DNA"/>
</dbReference>
<dbReference type="GO" id="GO:0004386">
    <property type="term" value="F:helicase activity"/>
    <property type="evidence" value="ECO:0007669"/>
    <property type="project" value="UniProtKB-KW"/>
</dbReference>
<dbReference type="FunFam" id="3.40.50.300:FF:000533">
    <property type="entry name" value="Helicase, Snf2 family"/>
    <property type="match status" value="1"/>
</dbReference>
<keyword evidence="1" id="KW-0378">Hydrolase</keyword>
<keyword evidence="7" id="KW-1185">Reference proteome</keyword>
<dbReference type="CDD" id="cd18793">
    <property type="entry name" value="SF2_C_SNF"/>
    <property type="match status" value="1"/>
</dbReference>
<feature type="domain" description="SWIM-type" evidence="3">
    <location>
        <begin position="52"/>
        <end position="89"/>
    </location>
</feature>
<dbReference type="SUPFAM" id="SSF52540">
    <property type="entry name" value="P-loop containing nucleoside triphosphate hydrolases"/>
    <property type="match status" value="2"/>
</dbReference>
<keyword evidence="2" id="KW-0479">Metal-binding</keyword>
<dbReference type="InterPro" id="IPR014001">
    <property type="entry name" value="Helicase_ATP-bd"/>
</dbReference>
<organism evidence="6 7">
    <name type="scientific">Amphibacillus marinus</name>
    <dbReference type="NCBI Taxonomy" id="872970"/>
    <lineage>
        <taxon>Bacteria</taxon>
        <taxon>Bacillati</taxon>
        <taxon>Bacillota</taxon>
        <taxon>Bacilli</taxon>
        <taxon>Bacillales</taxon>
        <taxon>Bacillaceae</taxon>
        <taxon>Amphibacillus</taxon>
    </lineage>
</organism>
<keyword evidence="6" id="KW-0067">ATP-binding</keyword>
<evidence type="ECO:0000256" key="2">
    <source>
        <dbReference type="PROSITE-ProRule" id="PRU00325"/>
    </source>
</evidence>
<evidence type="ECO:0000256" key="1">
    <source>
        <dbReference type="ARBA" id="ARBA00022801"/>
    </source>
</evidence>
<evidence type="ECO:0000259" key="5">
    <source>
        <dbReference type="PROSITE" id="PS51194"/>
    </source>
</evidence>
<evidence type="ECO:0000313" key="6">
    <source>
        <dbReference type="EMBL" id="SEO25942.1"/>
    </source>
</evidence>
<dbReference type="InterPro" id="IPR007527">
    <property type="entry name" value="Znf_SWIM"/>
</dbReference>
<dbReference type="InterPro" id="IPR000330">
    <property type="entry name" value="SNF2_N"/>
</dbReference>
<dbReference type="Gene3D" id="3.40.50.300">
    <property type="entry name" value="P-loop containing nucleotide triphosphate hydrolases"/>
    <property type="match status" value="1"/>
</dbReference>
<dbReference type="PROSITE" id="PS51194">
    <property type="entry name" value="HELICASE_CTER"/>
    <property type="match status" value="1"/>
</dbReference>
<dbReference type="InterPro" id="IPR027417">
    <property type="entry name" value="P-loop_NTPase"/>
</dbReference>
<dbReference type="Pfam" id="PF00271">
    <property type="entry name" value="Helicase_C"/>
    <property type="match status" value="1"/>
</dbReference>
<dbReference type="Pfam" id="PF00176">
    <property type="entry name" value="SNF2-rel_dom"/>
    <property type="match status" value="1"/>
</dbReference>
<dbReference type="GO" id="GO:0005524">
    <property type="term" value="F:ATP binding"/>
    <property type="evidence" value="ECO:0007669"/>
    <property type="project" value="InterPro"/>
</dbReference>